<reference evidence="2" key="1">
    <citation type="submission" date="2018-05" db="EMBL/GenBank/DDBJ databases">
        <authorList>
            <person name="Lanie J.A."/>
            <person name="Ng W.-L."/>
            <person name="Kazmierczak K.M."/>
            <person name="Andrzejewski T.M."/>
            <person name="Davidsen T.M."/>
            <person name="Wayne K.J."/>
            <person name="Tettelin H."/>
            <person name="Glass J.I."/>
            <person name="Rusch D."/>
            <person name="Podicherti R."/>
            <person name="Tsui H.-C.T."/>
            <person name="Winkler M.E."/>
        </authorList>
    </citation>
    <scope>NUCLEOTIDE SEQUENCE</scope>
</reference>
<dbReference type="EMBL" id="UINC01205663">
    <property type="protein sequence ID" value="SVE26934.1"/>
    <property type="molecule type" value="Genomic_DNA"/>
</dbReference>
<feature type="domain" description="Glycosyltransferase 2-like" evidence="1">
    <location>
        <begin position="43"/>
        <end position="192"/>
    </location>
</feature>
<organism evidence="2">
    <name type="scientific">marine metagenome</name>
    <dbReference type="NCBI Taxonomy" id="408172"/>
    <lineage>
        <taxon>unclassified sequences</taxon>
        <taxon>metagenomes</taxon>
        <taxon>ecological metagenomes</taxon>
    </lineage>
</organism>
<sequence>MNPIAINKRTLGSHFAIERYLTRHRLYPPQLEDEPSADLGLAVVIPCYAEPAIGTTLESLAACTLPDCAVEIIVVINSPEAGSPEVHAANQRSRSEVEKWNHNFAAGPLRYRVLNFPSLPSRHAGVGLARKLGMDEAVARFARTPAANGFIVSLDADCTVDSAYLQAIVNHFTKHPACPGASIYFEHRLEQAENPTWRRAIANYELHLRYYVAGMRM</sequence>
<proteinExistence type="predicted"/>
<protein>
    <recommendedName>
        <fullName evidence="1">Glycosyltransferase 2-like domain-containing protein</fullName>
    </recommendedName>
</protein>
<dbReference type="InterPro" id="IPR029044">
    <property type="entry name" value="Nucleotide-diphossugar_trans"/>
</dbReference>
<accession>A0A383C422</accession>
<evidence type="ECO:0000313" key="2">
    <source>
        <dbReference type="EMBL" id="SVE26934.1"/>
    </source>
</evidence>
<gene>
    <name evidence="2" type="ORF">METZ01_LOCUS479788</name>
</gene>
<dbReference type="Pfam" id="PF00535">
    <property type="entry name" value="Glycos_transf_2"/>
    <property type="match status" value="1"/>
</dbReference>
<name>A0A383C422_9ZZZZ</name>
<dbReference type="Gene3D" id="3.90.550.10">
    <property type="entry name" value="Spore Coat Polysaccharide Biosynthesis Protein SpsA, Chain A"/>
    <property type="match status" value="1"/>
</dbReference>
<evidence type="ECO:0000259" key="1">
    <source>
        <dbReference type="Pfam" id="PF00535"/>
    </source>
</evidence>
<dbReference type="SUPFAM" id="SSF53448">
    <property type="entry name" value="Nucleotide-diphospho-sugar transferases"/>
    <property type="match status" value="1"/>
</dbReference>
<dbReference type="InterPro" id="IPR001173">
    <property type="entry name" value="Glyco_trans_2-like"/>
</dbReference>
<dbReference type="AlphaFoldDB" id="A0A383C422"/>
<feature type="non-terminal residue" evidence="2">
    <location>
        <position position="217"/>
    </location>
</feature>
<dbReference type="CDD" id="cd00761">
    <property type="entry name" value="Glyco_tranf_GTA_type"/>
    <property type="match status" value="1"/>
</dbReference>